<name>A0A3M7RI29_BRAPC</name>
<organism evidence="1 2">
    <name type="scientific">Brachionus plicatilis</name>
    <name type="common">Marine rotifer</name>
    <name type="synonym">Brachionus muelleri</name>
    <dbReference type="NCBI Taxonomy" id="10195"/>
    <lineage>
        <taxon>Eukaryota</taxon>
        <taxon>Metazoa</taxon>
        <taxon>Spiralia</taxon>
        <taxon>Gnathifera</taxon>
        <taxon>Rotifera</taxon>
        <taxon>Eurotatoria</taxon>
        <taxon>Monogononta</taxon>
        <taxon>Pseudotrocha</taxon>
        <taxon>Ploima</taxon>
        <taxon>Brachionidae</taxon>
        <taxon>Brachionus</taxon>
    </lineage>
</organism>
<dbReference type="Proteomes" id="UP000276133">
    <property type="component" value="Unassembled WGS sequence"/>
</dbReference>
<evidence type="ECO:0000313" key="2">
    <source>
        <dbReference type="Proteomes" id="UP000276133"/>
    </source>
</evidence>
<comment type="caution">
    <text evidence="1">The sequence shown here is derived from an EMBL/GenBank/DDBJ whole genome shotgun (WGS) entry which is preliminary data.</text>
</comment>
<reference evidence="1 2" key="1">
    <citation type="journal article" date="2018" name="Sci. Rep.">
        <title>Genomic signatures of local adaptation to the degree of environmental predictability in rotifers.</title>
        <authorList>
            <person name="Franch-Gras L."/>
            <person name="Hahn C."/>
            <person name="Garcia-Roger E.M."/>
            <person name="Carmona M.J."/>
            <person name="Serra M."/>
            <person name="Gomez A."/>
        </authorList>
    </citation>
    <scope>NUCLEOTIDE SEQUENCE [LARGE SCALE GENOMIC DNA]</scope>
    <source>
        <strain evidence="1">HYR1</strain>
    </source>
</reference>
<proteinExistence type="predicted"/>
<gene>
    <name evidence="1" type="ORF">BpHYR1_020227</name>
</gene>
<evidence type="ECO:0000313" key="1">
    <source>
        <dbReference type="EMBL" id="RNA23139.1"/>
    </source>
</evidence>
<protein>
    <submittedName>
        <fullName evidence="1">Uncharacterized protein</fullName>
    </submittedName>
</protein>
<keyword evidence="2" id="KW-1185">Reference proteome</keyword>
<dbReference type="AlphaFoldDB" id="A0A3M7RI29"/>
<accession>A0A3M7RI29</accession>
<sequence length="114" mass="13610">MNCVSSVSIFSYLVVFRVFRNGESNELNFLNTLSLFFIIWHIFEECFRFLFLFPLPLNRNVHKIERFTLRSLNKSYFLCAKLSLQSINLKERSTIAKLHLISLHRSPAVAYYYY</sequence>
<dbReference type="EMBL" id="REGN01003348">
    <property type="protein sequence ID" value="RNA23139.1"/>
    <property type="molecule type" value="Genomic_DNA"/>
</dbReference>